<evidence type="ECO:0000313" key="5">
    <source>
        <dbReference type="EMBL" id="TDQ62035.1"/>
    </source>
</evidence>
<keyword evidence="6" id="KW-1185">Reference proteome</keyword>
<dbReference type="PANTHER" id="PTHR43150:SF2">
    <property type="entry name" value="HYPERKINETIC, ISOFORM M"/>
    <property type="match status" value="1"/>
</dbReference>
<proteinExistence type="inferred from homology"/>
<name>A0A4R6VG15_9HYPH</name>
<feature type="domain" description="NADP-dependent oxidoreductase" evidence="4">
    <location>
        <begin position="27"/>
        <end position="297"/>
    </location>
</feature>
<dbReference type="OrthoDB" id="8394608at2"/>
<gene>
    <name evidence="5" type="ORF">ATL17_3139</name>
</gene>
<accession>A0A4R6VG15</accession>
<comment type="similarity">
    <text evidence="1">Belongs to the shaker potassium channel beta subunit family.</text>
</comment>
<evidence type="ECO:0000256" key="2">
    <source>
        <dbReference type="ARBA" id="ARBA00022857"/>
    </source>
</evidence>
<dbReference type="InterPro" id="IPR023210">
    <property type="entry name" value="NADP_OxRdtase_dom"/>
</dbReference>
<dbReference type="PANTHER" id="PTHR43150">
    <property type="entry name" value="HYPERKINETIC, ISOFORM M"/>
    <property type="match status" value="1"/>
</dbReference>
<dbReference type="GO" id="GO:0016491">
    <property type="term" value="F:oxidoreductase activity"/>
    <property type="evidence" value="ECO:0007669"/>
    <property type="project" value="UniProtKB-KW"/>
</dbReference>
<protein>
    <submittedName>
        <fullName evidence="5">Aryl-alcohol dehydrogenase-like predicted oxidoreductase</fullName>
    </submittedName>
</protein>
<dbReference type="Gene3D" id="3.20.20.100">
    <property type="entry name" value="NADP-dependent oxidoreductase domain"/>
    <property type="match status" value="1"/>
</dbReference>
<dbReference type="SUPFAM" id="SSF51430">
    <property type="entry name" value="NAD(P)-linked oxidoreductase"/>
    <property type="match status" value="1"/>
</dbReference>
<organism evidence="5 6">
    <name type="scientific">Maritalea mobilis</name>
    <dbReference type="NCBI Taxonomy" id="483324"/>
    <lineage>
        <taxon>Bacteria</taxon>
        <taxon>Pseudomonadati</taxon>
        <taxon>Pseudomonadota</taxon>
        <taxon>Alphaproteobacteria</taxon>
        <taxon>Hyphomicrobiales</taxon>
        <taxon>Devosiaceae</taxon>
        <taxon>Maritalea</taxon>
    </lineage>
</organism>
<dbReference type="RefSeq" id="WP_133573707.1">
    <property type="nucleotide sequence ID" value="NZ_SNYR01000003.1"/>
</dbReference>
<keyword evidence="3" id="KW-0560">Oxidoreductase</keyword>
<dbReference type="Pfam" id="PF00248">
    <property type="entry name" value="Aldo_ket_red"/>
    <property type="match status" value="1"/>
</dbReference>
<sequence length="324" mass="36314">MTAISSEFKVPKRQLGPNGPEVPVYALGSWNIWDRMTRDEAIALIDRAQKVDCAFFDVAYYNMGPHAEQSRTDILFGEAIKASGLKRSDFLVCGKLWLWEYPKLNFKEQIEISLERAQLDKFEMVVVGDYFAENPHMENLTAEVNKLIDAGLIDHWGINNWIYKDTRTALDFAKANDLVPPTFAQLKYSVVRRTMTEGKHYGPLFEQGELALQASDCLEGGILAGKTPNRKIGADVGDIRQKIYDAVPELEKIAKEFDASLVQVALAFCLAHPATANVLFGASKLSQFEDNLGAIELAQKAGPLIRERLDHLWLDQHVPEQGGF</sequence>
<dbReference type="Proteomes" id="UP000295391">
    <property type="component" value="Unassembled WGS sequence"/>
</dbReference>
<keyword evidence="2" id="KW-0521">NADP</keyword>
<evidence type="ECO:0000256" key="3">
    <source>
        <dbReference type="ARBA" id="ARBA00023002"/>
    </source>
</evidence>
<evidence type="ECO:0000259" key="4">
    <source>
        <dbReference type="Pfam" id="PF00248"/>
    </source>
</evidence>
<evidence type="ECO:0000256" key="1">
    <source>
        <dbReference type="ARBA" id="ARBA00006515"/>
    </source>
</evidence>
<comment type="caution">
    <text evidence="5">The sequence shown here is derived from an EMBL/GenBank/DDBJ whole genome shotgun (WGS) entry which is preliminary data.</text>
</comment>
<dbReference type="EMBL" id="SNYR01000003">
    <property type="protein sequence ID" value="TDQ62035.1"/>
    <property type="molecule type" value="Genomic_DNA"/>
</dbReference>
<reference evidence="5 6" key="1">
    <citation type="submission" date="2019-03" db="EMBL/GenBank/DDBJ databases">
        <title>Genomic Encyclopedia of Type Strains, Phase III (KMG-III): the genomes of soil and plant-associated and newly described type strains.</title>
        <authorList>
            <person name="Whitman W."/>
        </authorList>
    </citation>
    <scope>NUCLEOTIDE SEQUENCE [LARGE SCALE GENOMIC DNA]</scope>
    <source>
        <strain evidence="5 6">CGMCC 1.7002</strain>
    </source>
</reference>
<dbReference type="InterPro" id="IPR036812">
    <property type="entry name" value="NAD(P)_OxRdtase_dom_sf"/>
</dbReference>
<evidence type="ECO:0000313" key="6">
    <source>
        <dbReference type="Proteomes" id="UP000295391"/>
    </source>
</evidence>
<dbReference type="InterPro" id="IPR005399">
    <property type="entry name" value="K_chnl_volt-dep_bsu_KCNAB-rel"/>
</dbReference>
<dbReference type="AlphaFoldDB" id="A0A4R6VG15"/>